<keyword evidence="7" id="KW-0496">Mitochondrion</keyword>
<evidence type="ECO:0000256" key="9">
    <source>
        <dbReference type="PROSITE-ProRule" id="PRU00282"/>
    </source>
</evidence>
<feature type="repeat" description="Solcar" evidence="9">
    <location>
        <begin position="131"/>
        <end position="213"/>
    </location>
</feature>
<evidence type="ECO:0000256" key="7">
    <source>
        <dbReference type="ARBA" id="ARBA00023128"/>
    </source>
</evidence>
<keyword evidence="3 10" id="KW-0813">Transport</keyword>
<keyword evidence="5" id="KW-0677">Repeat</keyword>
<name>A0A7S2K8S8_9STRA</name>
<dbReference type="Pfam" id="PF00153">
    <property type="entry name" value="Mito_carr"/>
    <property type="match status" value="4"/>
</dbReference>
<keyword evidence="8 9" id="KW-0472">Membrane</keyword>
<dbReference type="AlphaFoldDB" id="A0A7S2K8S8"/>
<dbReference type="PANTHER" id="PTHR45758:SF4">
    <property type="entry name" value="MITOFERRIN-1"/>
    <property type="match status" value="1"/>
</dbReference>
<evidence type="ECO:0000256" key="3">
    <source>
        <dbReference type="ARBA" id="ARBA00022448"/>
    </source>
</evidence>
<proteinExistence type="inferred from homology"/>
<accession>A0A7S2K8S8</accession>
<evidence type="ECO:0000313" key="11">
    <source>
        <dbReference type="EMBL" id="CAD9569667.1"/>
    </source>
</evidence>
<dbReference type="Gene3D" id="1.50.40.10">
    <property type="entry name" value="Mitochondrial carrier domain"/>
    <property type="match status" value="2"/>
</dbReference>
<organism evidence="11">
    <name type="scientific">Leptocylindrus danicus</name>
    <dbReference type="NCBI Taxonomy" id="163516"/>
    <lineage>
        <taxon>Eukaryota</taxon>
        <taxon>Sar</taxon>
        <taxon>Stramenopiles</taxon>
        <taxon>Ochrophyta</taxon>
        <taxon>Bacillariophyta</taxon>
        <taxon>Coscinodiscophyceae</taxon>
        <taxon>Chaetocerotophycidae</taxon>
        <taxon>Leptocylindrales</taxon>
        <taxon>Leptocylindraceae</taxon>
        <taxon>Leptocylindrus</taxon>
    </lineage>
</organism>
<feature type="repeat" description="Solcar" evidence="9">
    <location>
        <begin position="28"/>
        <end position="116"/>
    </location>
</feature>
<feature type="repeat" description="Solcar" evidence="9">
    <location>
        <begin position="225"/>
        <end position="370"/>
    </location>
</feature>
<evidence type="ECO:0000256" key="4">
    <source>
        <dbReference type="ARBA" id="ARBA00022692"/>
    </source>
</evidence>
<protein>
    <recommendedName>
        <fullName evidence="12">Mitochondrial carrier protein</fullName>
    </recommendedName>
</protein>
<dbReference type="InterPro" id="IPR018108">
    <property type="entry name" value="MCP_transmembrane"/>
</dbReference>
<dbReference type="InterPro" id="IPR023395">
    <property type="entry name" value="MCP_dom_sf"/>
</dbReference>
<dbReference type="PANTHER" id="PTHR45758">
    <property type="entry name" value="MITOFERRIN-1-RELATED"/>
    <property type="match status" value="1"/>
</dbReference>
<dbReference type="PROSITE" id="PS50920">
    <property type="entry name" value="SOLCAR"/>
    <property type="match status" value="3"/>
</dbReference>
<dbReference type="GO" id="GO:0048250">
    <property type="term" value="P:iron import into the mitochondrion"/>
    <property type="evidence" value="ECO:0007669"/>
    <property type="project" value="TreeGrafter"/>
</dbReference>
<keyword evidence="6" id="KW-1133">Transmembrane helix</keyword>
<evidence type="ECO:0008006" key="12">
    <source>
        <dbReference type="Google" id="ProtNLM"/>
    </source>
</evidence>
<reference evidence="11" key="1">
    <citation type="submission" date="2021-01" db="EMBL/GenBank/DDBJ databases">
        <authorList>
            <person name="Corre E."/>
            <person name="Pelletier E."/>
            <person name="Niang G."/>
            <person name="Scheremetjew M."/>
            <person name="Finn R."/>
            <person name="Kale V."/>
            <person name="Holt S."/>
            <person name="Cochrane G."/>
            <person name="Meng A."/>
            <person name="Brown T."/>
            <person name="Cohen L."/>
        </authorList>
    </citation>
    <scope>NUCLEOTIDE SEQUENCE</scope>
    <source>
        <strain evidence="11">B650</strain>
    </source>
</reference>
<keyword evidence="4 9" id="KW-0812">Transmembrane</keyword>
<comment type="similarity">
    <text evidence="2 10">Belongs to the mitochondrial carrier (TC 2.A.29) family.</text>
</comment>
<dbReference type="GO" id="GO:0015093">
    <property type="term" value="F:ferrous iron transmembrane transporter activity"/>
    <property type="evidence" value="ECO:0007669"/>
    <property type="project" value="TreeGrafter"/>
</dbReference>
<evidence type="ECO:0000256" key="1">
    <source>
        <dbReference type="ARBA" id="ARBA00004225"/>
    </source>
</evidence>
<evidence type="ECO:0000256" key="6">
    <source>
        <dbReference type="ARBA" id="ARBA00022989"/>
    </source>
</evidence>
<gene>
    <name evidence="11" type="ORF">LDAN0321_LOCUS6953</name>
</gene>
<dbReference type="EMBL" id="HBGY01011001">
    <property type="protein sequence ID" value="CAD9569667.1"/>
    <property type="molecule type" value="Transcribed_RNA"/>
</dbReference>
<sequence length="377" mass="40699">MSNTLTTSDQQHNDVEQEIDWEEWDGNGSFLVHCMAGGIAGIVEHTATFPMDTIKTHMQSYCAICPNKDNCATTAERIYGRTNGIRGFYRGVQTMLYGCVPAHALYFSSYEVCKSSFSAASSNSGDNLMFMTPLQGAIAGCVSTFLHDGVMTPMDTLKQRMQLGHYTSVGQGFASIVRTEGAWALYRSFPVTLATNLPYGSIMFAVNESLKEVLTHYHDAAGSPPTTTTYLLAGSGAGAVAAALTTPLDRLKTKLQTQYLANAMPSSHRPAMGNVKQKIPGSNKTLKPGSNIGIVMGLHTNPIKPSVCNAAEVEVASVNLVKYAGVMDALKSILREEGAAGLFRGVVPRLCSHTPAVAISWTTYETMKKYFTSLEKF</sequence>
<evidence type="ECO:0000256" key="10">
    <source>
        <dbReference type="RuleBase" id="RU000488"/>
    </source>
</evidence>
<dbReference type="SUPFAM" id="SSF103506">
    <property type="entry name" value="Mitochondrial carrier"/>
    <property type="match status" value="1"/>
</dbReference>
<comment type="subcellular location">
    <subcellularLocation>
        <location evidence="1">Mitochondrion membrane</location>
        <topology evidence="1">Multi-pass membrane protein</topology>
    </subcellularLocation>
</comment>
<dbReference type="InterPro" id="IPR002067">
    <property type="entry name" value="MCP"/>
</dbReference>
<dbReference type="GO" id="GO:0031966">
    <property type="term" value="C:mitochondrial membrane"/>
    <property type="evidence" value="ECO:0007669"/>
    <property type="project" value="UniProtKB-SubCell"/>
</dbReference>
<evidence type="ECO:0000256" key="2">
    <source>
        <dbReference type="ARBA" id="ARBA00006375"/>
    </source>
</evidence>
<evidence type="ECO:0000256" key="5">
    <source>
        <dbReference type="ARBA" id="ARBA00022737"/>
    </source>
</evidence>
<evidence type="ECO:0000256" key="8">
    <source>
        <dbReference type="ARBA" id="ARBA00023136"/>
    </source>
</evidence>
<dbReference type="PRINTS" id="PR00926">
    <property type="entry name" value="MITOCARRIER"/>
</dbReference>